<dbReference type="EMBL" id="CAJVCH010012410">
    <property type="protein sequence ID" value="CAG7673115.1"/>
    <property type="molecule type" value="Genomic_DNA"/>
</dbReference>
<sequence>YASYGGIDMHDGGYALEYLAPRNKRICSFQS</sequence>
<proteinExistence type="predicted"/>
<evidence type="ECO:0000313" key="2">
    <source>
        <dbReference type="Proteomes" id="UP000708208"/>
    </source>
</evidence>
<dbReference type="Proteomes" id="UP000708208">
    <property type="component" value="Unassembled WGS sequence"/>
</dbReference>
<reference evidence="1" key="1">
    <citation type="submission" date="2021-06" db="EMBL/GenBank/DDBJ databases">
        <authorList>
            <person name="Hodson N. C."/>
            <person name="Mongue J. A."/>
            <person name="Jaron S. K."/>
        </authorList>
    </citation>
    <scope>NUCLEOTIDE SEQUENCE</scope>
</reference>
<name>A0A8J2NHI0_9HEXA</name>
<accession>A0A8J2NHI0</accession>
<keyword evidence="2" id="KW-1185">Reference proteome</keyword>
<evidence type="ECO:0000313" key="1">
    <source>
        <dbReference type="EMBL" id="CAG7673115.1"/>
    </source>
</evidence>
<comment type="caution">
    <text evidence="1">The sequence shown here is derived from an EMBL/GenBank/DDBJ whole genome shotgun (WGS) entry which is preliminary data.</text>
</comment>
<dbReference type="AlphaFoldDB" id="A0A8J2NHI0"/>
<organism evidence="1 2">
    <name type="scientific">Allacma fusca</name>
    <dbReference type="NCBI Taxonomy" id="39272"/>
    <lineage>
        <taxon>Eukaryota</taxon>
        <taxon>Metazoa</taxon>
        <taxon>Ecdysozoa</taxon>
        <taxon>Arthropoda</taxon>
        <taxon>Hexapoda</taxon>
        <taxon>Collembola</taxon>
        <taxon>Symphypleona</taxon>
        <taxon>Sminthuridae</taxon>
        <taxon>Allacma</taxon>
    </lineage>
</organism>
<protein>
    <submittedName>
        <fullName evidence="1">Uncharacterized protein</fullName>
    </submittedName>
</protein>
<gene>
    <name evidence="1" type="ORF">AFUS01_LOCUS2177</name>
</gene>
<feature type="non-terminal residue" evidence="1">
    <location>
        <position position="1"/>
    </location>
</feature>